<organism evidence="1 2">
    <name type="scientific">Manihot esculenta</name>
    <name type="common">Cassava</name>
    <name type="synonym">Jatropha manihot</name>
    <dbReference type="NCBI Taxonomy" id="3983"/>
    <lineage>
        <taxon>Eukaryota</taxon>
        <taxon>Viridiplantae</taxon>
        <taxon>Streptophyta</taxon>
        <taxon>Embryophyta</taxon>
        <taxon>Tracheophyta</taxon>
        <taxon>Spermatophyta</taxon>
        <taxon>Magnoliopsida</taxon>
        <taxon>eudicotyledons</taxon>
        <taxon>Gunneridae</taxon>
        <taxon>Pentapetalae</taxon>
        <taxon>rosids</taxon>
        <taxon>fabids</taxon>
        <taxon>Malpighiales</taxon>
        <taxon>Euphorbiaceae</taxon>
        <taxon>Crotonoideae</taxon>
        <taxon>Manihoteae</taxon>
        <taxon>Manihot</taxon>
    </lineage>
</organism>
<name>A0ACB7HIU1_MANES</name>
<dbReference type="EMBL" id="CM004392">
    <property type="protein sequence ID" value="KAG8651603.1"/>
    <property type="molecule type" value="Genomic_DNA"/>
</dbReference>
<keyword evidence="2" id="KW-1185">Reference proteome</keyword>
<comment type="caution">
    <text evidence="1">The sequence shown here is derived from an EMBL/GenBank/DDBJ whole genome shotgun (WGS) entry which is preliminary data.</text>
</comment>
<sequence length="132" mass="14155">MQKLMPCQPYLKLPETAPATCCVPLKDMITTEAQCLCSVLTNARVLQSFNVTEADAMNLLKVCGAQADLSSCKNATSPTSSPDSPPSSSLSEKSSPPPSSSTPERGGHWWSQLERCGFISIFLVVFFLALSP</sequence>
<gene>
    <name evidence="1" type="ORF">MANES_06G004400v8</name>
</gene>
<reference evidence="2" key="1">
    <citation type="journal article" date="2016" name="Nat. Biotechnol.">
        <title>Sequencing wild and cultivated cassava and related species reveals extensive interspecific hybridization and genetic diversity.</title>
        <authorList>
            <person name="Bredeson J.V."/>
            <person name="Lyons J.B."/>
            <person name="Prochnik S.E."/>
            <person name="Wu G.A."/>
            <person name="Ha C.M."/>
            <person name="Edsinger-Gonzales E."/>
            <person name="Grimwood J."/>
            <person name="Schmutz J."/>
            <person name="Rabbi I.Y."/>
            <person name="Egesi C."/>
            <person name="Nauluvula P."/>
            <person name="Lebot V."/>
            <person name="Ndunguru J."/>
            <person name="Mkamilo G."/>
            <person name="Bart R.S."/>
            <person name="Setter T.L."/>
            <person name="Gleadow R.M."/>
            <person name="Kulakow P."/>
            <person name="Ferguson M.E."/>
            <person name="Rounsley S."/>
            <person name="Rokhsar D.S."/>
        </authorList>
    </citation>
    <scope>NUCLEOTIDE SEQUENCE [LARGE SCALE GENOMIC DNA]</scope>
    <source>
        <strain evidence="2">cv. AM560-2</strain>
    </source>
</reference>
<dbReference type="Proteomes" id="UP000091857">
    <property type="component" value="Chromosome 6"/>
</dbReference>
<evidence type="ECO:0000313" key="2">
    <source>
        <dbReference type="Proteomes" id="UP000091857"/>
    </source>
</evidence>
<evidence type="ECO:0000313" key="1">
    <source>
        <dbReference type="EMBL" id="KAG8651603.1"/>
    </source>
</evidence>
<protein>
    <submittedName>
        <fullName evidence="1">Uncharacterized protein</fullName>
    </submittedName>
</protein>
<accession>A0ACB7HIU1</accession>
<proteinExistence type="predicted"/>